<accession>A0A934Q6B0</accession>
<dbReference type="InterPro" id="IPR002781">
    <property type="entry name" value="TM_pro_TauE-like"/>
</dbReference>
<evidence type="ECO:0000313" key="9">
    <source>
        <dbReference type="EMBL" id="MBK0419084.1"/>
    </source>
</evidence>
<comment type="subcellular location">
    <subcellularLocation>
        <location evidence="1 8">Cell membrane</location>
        <topology evidence="1 8">Multi-pass membrane protein</topology>
    </subcellularLocation>
</comment>
<organism evidence="9 10">
    <name type="scientific">Leucobacter chromiisoli</name>
    <dbReference type="NCBI Taxonomy" id="2796471"/>
    <lineage>
        <taxon>Bacteria</taxon>
        <taxon>Bacillati</taxon>
        <taxon>Actinomycetota</taxon>
        <taxon>Actinomycetes</taxon>
        <taxon>Micrococcales</taxon>
        <taxon>Microbacteriaceae</taxon>
        <taxon>Leucobacter</taxon>
    </lineage>
</organism>
<evidence type="ECO:0000256" key="4">
    <source>
        <dbReference type="ARBA" id="ARBA00022475"/>
    </source>
</evidence>
<dbReference type="EMBL" id="JAEHOH010000010">
    <property type="protein sequence ID" value="MBK0419084.1"/>
    <property type="molecule type" value="Genomic_DNA"/>
</dbReference>
<evidence type="ECO:0000256" key="8">
    <source>
        <dbReference type="RuleBase" id="RU363041"/>
    </source>
</evidence>
<evidence type="ECO:0000256" key="5">
    <source>
        <dbReference type="ARBA" id="ARBA00022692"/>
    </source>
</evidence>
<reference evidence="9" key="1">
    <citation type="submission" date="2020-12" db="EMBL/GenBank/DDBJ databases">
        <title>Leucobacter sp. CAS1, isolated from Chromium sludge.</title>
        <authorList>
            <person name="Xu Z."/>
        </authorList>
    </citation>
    <scope>NUCLEOTIDE SEQUENCE</scope>
    <source>
        <strain evidence="9">CSA1</strain>
    </source>
</reference>
<evidence type="ECO:0000256" key="1">
    <source>
        <dbReference type="ARBA" id="ARBA00004651"/>
    </source>
</evidence>
<keyword evidence="10" id="KW-1185">Reference proteome</keyword>
<dbReference type="RefSeq" id="WP_200115221.1">
    <property type="nucleotide sequence ID" value="NZ_JAEHOH010000010.1"/>
</dbReference>
<dbReference type="PANTHER" id="PTHR30269:SF37">
    <property type="entry name" value="MEMBRANE TRANSPORTER PROTEIN"/>
    <property type="match status" value="1"/>
</dbReference>
<gene>
    <name evidence="9" type="ORF">JD276_08550</name>
</gene>
<dbReference type="Pfam" id="PF01925">
    <property type="entry name" value="TauE"/>
    <property type="match status" value="1"/>
</dbReference>
<dbReference type="Proteomes" id="UP000608530">
    <property type="component" value="Unassembled WGS sequence"/>
</dbReference>
<evidence type="ECO:0000256" key="3">
    <source>
        <dbReference type="ARBA" id="ARBA00022448"/>
    </source>
</evidence>
<sequence length="240" mass="24886">MLLVVACIVMVVAGVVQRLTGLGFALVATPLMVLLYGPVDGVLVVVVAGAVAAIVMLATMLGEVDWRRSLLLATAGVAASPLAAWVVHVSPPQALLLIVGSAGLLSLLGGRLVSVARMLTGTRGALFAGSASGFLHVASGLSGPPLVAYGLNDRWDQRSFAASLQVVFLVYHLITVAWRGLPRIEAEELGWLIGLSILGTLLGVLLARIVPSRWSRLGMLGIAWAGTIAVLVRGALAFLE</sequence>
<feature type="transmembrane region" description="Helical" evidence="8">
    <location>
        <begin position="94"/>
        <end position="113"/>
    </location>
</feature>
<evidence type="ECO:0000256" key="6">
    <source>
        <dbReference type="ARBA" id="ARBA00022989"/>
    </source>
</evidence>
<keyword evidence="5 8" id="KW-0812">Transmembrane</keyword>
<keyword evidence="3" id="KW-0813">Transport</keyword>
<keyword evidence="7 8" id="KW-0472">Membrane</keyword>
<name>A0A934Q6B0_9MICO</name>
<dbReference type="PANTHER" id="PTHR30269">
    <property type="entry name" value="TRANSMEMBRANE PROTEIN YFCA"/>
    <property type="match status" value="1"/>
</dbReference>
<feature type="transmembrane region" description="Helical" evidence="8">
    <location>
        <begin position="69"/>
        <end position="88"/>
    </location>
</feature>
<evidence type="ECO:0000256" key="2">
    <source>
        <dbReference type="ARBA" id="ARBA00009142"/>
    </source>
</evidence>
<evidence type="ECO:0000313" key="10">
    <source>
        <dbReference type="Proteomes" id="UP000608530"/>
    </source>
</evidence>
<keyword evidence="4 8" id="KW-1003">Cell membrane</keyword>
<feature type="transmembrane region" description="Helical" evidence="8">
    <location>
        <begin position="217"/>
        <end position="239"/>
    </location>
</feature>
<protein>
    <recommendedName>
        <fullName evidence="8">Probable membrane transporter protein</fullName>
    </recommendedName>
</protein>
<dbReference type="AlphaFoldDB" id="A0A934Q6B0"/>
<comment type="caution">
    <text evidence="9">The sequence shown here is derived from an EMBL/GenBank/DDBJ whole genome shotgun (WGS) entry which is preliminary data.</text>
</comment>
<feature type="transmembrane region" description="Helical" evidence="8">
    <location>
        <begin position="159"/>
        <end position="178"/>
    </location>
</feature>
<dbReference type="GO" id="GO:0005886">
    <property type="term" value="C:plasma membrane"/>
    <property type="evidence" value="ECO:0007669"/>
    <property type="project" value="UniProtKB-SubCell"/>
</dbReference>
<feature type="transmembrane region" description="Helical" evidence="8">
    <location>
        <begin position="42"/>
        <end position="62"/>
    </location>
</feature>
<evidence type="ECO:0000256" key="7">
    <source>
        <dbReference type="ARBA" id="ARBA00023136"/>
    </source>
</evidence>
<feature type="transmembrane region" description="Helical" evidence="8">
    <location>
        <begin position="190"/>
        <end position="211"/>
    </location>
</feature>
<proteinExistence type="inferred from homology"/>
<keyword evidence="6 8" id="KW-1133">Transmembrane helix</keyword>
<dbReference type="InterPro" id="IPR052017">
    <property type="entry name" value="TSUP"/>
</dbReference>
<comment type="similarity">
    <text evidence="2 8">Belongs to the 4-toluene sulfonate uptake permease (TSUP) (TC 2.A.102) family.</text>
</comment>
<feature type="transmembrane region" description="Helical" evidence="8">
    <location>
        <begin position="125"/>
        <end position="147"/>
    </location>
</feature>